<dbReference type="Gene3D" id="1.20.1250.20">
    <property type="entry name" value="MFS general substrate transporter like domains"/>
    <property type="match status" value="1"/>
</dbReference>
<dbReference type="EMBL" id="VSRR010009132">
    <property type="protein sequence ID" value="MPC49851.1"/>
    <property type="molecule type" value="Genomic_DNA"/>
</dbReference>
<sequence>MCLNLLSALSTSYMVETADKNSRGWQNGILYVCKSVGLLVPAIATMAGLNWRQTGTLCCVLSLVPIPSLLLLPDSPRWLMTRGRNTDVQKSLKYFRGDNCEIESEYSSIAAQAVMEGPGNICHQTSMLFRAPTRHTMGLLLMMMLIIYFGGSQLVITYLVPILQLTKTSIDPYQISILCFMSRILSAILFVCLTHRLKRKPLIIAGFISTSLSYGMIGLYFILERFEVSGISWMPIAAILIILFSDGCAFPGYHTMEGELLPLSCRTTGILALKCAGGISGVVNNMTYEEMIVALGKDATFLFYGALGAICPFVVMFRFQETHGVALEKLTNNTGQERRTDP</sequence>
<accession>A0A5B7FQV3</accession>
<dbReference type="Pfam" id="PF00083">
    <property type="entry name" value="Sugar_tr"/>
    <property type="match status" value="1"/>
</dbReference>
<evidence type="ECO:0000259" key="6">
    <source>
        <dbReference type="PROSITE" id="PS50850"/>
    </source>
</evidence>
<evidence type="ECO:0000256" key="2">
    <source>
        <dbReference type="ARBA" id="ARBA00022692"/>
    </source>
</evidence>
<dbReference type="GO" id="GO:0022857">
    <property type="term" value="F:transmembrane transporter activity"/>
    <property type="evidence" value="ECO:0007669"/>
    <property type="project" value="InterPro"/>
</dbReference>
<evidence type="ECO:0000256" key="3">
    <source>
        <dbReference type="ARBA" id="ARBA00022989"/>
    </source>
</evidence>
<keyword evidence="8" id="KW-1185">Reference proteome</keyword>
<keyword evidence="3 5" id="KW-1133">Transmembrane helix</keyword>
<dbReference type="PANTHER" id="PTHR48021:SF39">
    <property type="entry name" value="MAJOR FACILITATOR SUPERFAMILY (MFS) PROFILE DOMAIN-CONTAINING PROTEIN"/>
    <property type="match status" value="1"/>
</dbReference>
<dbReference type="InterPro" id="IPR050549">
    <property type="entry name" value="MFS_Trehalose_Transporter"/>
</dbReference>
<evidence type="ECO:0000256" key="5">
    <source>
        <dbReference type="SAM" id="Phobius"/>
    </source>
</evidence>
<proteinExistence type="predicted"/>
<feature type="transmembrane region" description="Helical" evidence="5">
    <location>
        <begin position="260"/>
        <end position="281"/>
    </location>
</feature>
<feature type="transmembrane region" description="Helical" evidence="5">
    <location>
        <begin position="54"/>
        <end position="72"/>
    </location>
</feature>
<dbReference type="InterPro" id="IPR020846">
    <property type="entry name" value="MFS_dom"/>
</dbReference>
<evidence type="ECO:0000256" key="1">
    <source>
        <dbReference type="ARBA" id="ARBA00004141"/>
    </source>
</evidence>
<feature type="domain" description="Major facilitator superfamily (MFS) profile" evidence="6">
    <location>
        <begin position="1"/>
        <end position="323"/>
    </location>
</feature>
<evidence type="ECO:0000313" key="7">
    <source>
        <dbReference type="EMBL" id="MPC49851.1"/>
    </source>
</evidence>
<feature type="transmembrane region" description="Helical" evidence="5">
    <location>
        <begin position="29"/>
        <end position="48"/>
    </location>
</feature>
<dbReference type="SUPFAM" id="SSF103473">
    <property type="entry name" value="MFS general substrate transporter"/>
    <property type="match status" value="1"/>
</dbReference>
<dbReference type="GO" id="GO:0016020">
    <property type="term" value="C:membrane"/>
    <property type="evidence" value="ECO:0007669"/>
    <property type="project" value="UniProtKB-SubCell"/>
</dbReference>
<keyword evidence="2 5" id="KW-0812">Transmembrane</keyword>
<reference evidence="7 8" key="1">
    <citation type="submission" date="2019-05" db="EMBL/GenBank/DDBJ databases">
        <title>Another draft genome of Portunus trituberculatus and its Hox gene families provides insights of decapod evolution.</title>
        <authorList>
            <person name="Jeong J.-H."/>
            <person name="Song I."/>
            <person name="Kim S."/>
            <person name="Choi T."/>
            <person name="Kim D."/>
            <person name="Ryu S."/>
            <person name="Kim W."/>
        </authorList>
    </citation>
    <scope>NUCLEOTIDE SEQUENCE [LARGE SCALE GENOMIC DNA]</scope>
    <source>
        <tissue evidence="7">Muscle</tissue>
    </source>
</reference>
<comment type="caution">
    <text evidence="7">The sequence shown here is derived from an EMBL/GenBank/DDBJ whole genome shotgun (WGS) entry which is preliminary data.</text>
</comment>
<organism evidence="7 8">
    <name type="scientific">Portunus trituberculatus</name>
    <name type="common">Swimming crab</name>
    <name type="synonym">Neptunus trituberculatus</name>
    <dbReference type="NCBI Taxonomy" id="210409"/>
    <lineage>
        <taxon>Eukaryota</taxon>
        <taxon>Metazoa</taxon>
        <taxon>Ecdysozoa</taxon>
        <taxon>Arthropoda</taxon>
        <taxon>Crustacea</taxon>
        <taxon>Multicrustacea</taxon>
        <taxon>Malacostraca</taxon>
        <taxon>Eumalacostraca</taxon>
        <taxon>Eucarida</taxon>
        <taxon>Decapoda</taxon>
        <taxon>Pleocyemata</taxon>
        <taxon>Brachyura</taxon>
        <taxon>Eubrachyura</taxon>
        <taxon>Portunoidea</taxon>
        <taxon>Portunidae</taxon>
        <taxon>Portuninae</taxon>
        <taxon>Portunus</taxon>
    </lineage>
</organism>
<dbReference type="OrthoDB" id="6133115at2759"/>
<feature type="transmembrane region" description="Helical" evidence="5">
    <location>
        <begin position="301"/>
        <end position="319"/>
    </location>
</feature>
<feature type="transmembrane region" description="Helical" evidence="5">
    <location>
        <begin position="137"/>
        <end position="161"/>
    </location>
</feature>
<dbReference type="PROSITE" id="PS50850">
    <property type="entry name" value="MFS"/>
    <property type="match status" value="1"/>
</dbReference>
<feature type="transmembrane region" description="Helical" evidence="5">
    <location>
        <begin position="173"/>
        <end position="193"/>
    </location>
</feature>
<protein>
    <submittedName>
        <fullName evidence="7">Facilitated trehalose transporter Tret1-2</fullName>
    </submittedName>
</protein>
<dbReference type="PANTHER" id="PTHR48021">
    <property type="match status" value="1"/>
</dbReference>
<dbReference type="InterPro" id="IPR005828">
    <property type="entry name" value="MFS_sugar_transport-like"/>
</dbReference>
<comment type="subcellular location">
    <subcellularLocation>
        <location evidence="1">Membrane</location>
        <topology evidence="1">Multi-pass membrane protein</topology>
    </subcellularLocation>
</comment>
<name>A0A5B7FQV3_PORTR</name>
<keyword evidence="4 5" id="KW-0472">Membrane</keyword>
<feature type="transmembrane region" description="Helical" evidence="5">
    <location>
        <begin position="202"/>
        <end position="223"/>
    </location>
</feature>
<dbReference type="AlphaFoldDB" id="A0A5B7FQV3"/>
<gene>
    <name evidence="7" type="primary">Tret1-2_0</name>
    <name evidence="7" type="ORF">E2C01_043666</name>
</gene>
<evidence type="ECO:0000313" key="8">
    <source>
        <dbReference type="Proteomes" id="UP000324222"/>
    </source>
</evidence>
<dbReference type="InterPro" id="IPR036259">
    <property type="entry name" value="MFS_trans_sf"/>
</dbReference>
<feature type="transmembrane region" description="Helical" evidence="5">
    <location>
        <begin position="235"/>
        <end position="253"/>
    </location>
</feature>
<evidence type="ECO:0000256" key="4">
    <source>
        <dbReference type="ARBA" id="ARBA00023136"/>
    </source>
</evidence>
<dbReference type="Proteomes" id="UP000324222">
    <property type="component" value="Unassembled WGS sequence"/>
</dbReference>